<dbReference type="InterPro" id="IPR050066">
    <property type="entry name" value="UvrABC_protein_C"/>
</dbReference>
<dbReference type="InterPro" id="IPR035901">
    <property type="entry name" value="GIY-YIG_endonuc_sf"/>
</dbReference>
<keyword evidence="8" id="KW-1185">Reference proteome</keyword>
<evidence type="ECO:0000259" key="6">
    <source>
        <dbReference type="PROSITE" id="PS50164"/>
    </source>
</evidence>
<dbReference type="FunFam" id="3.40.1440.10:FF:000001">
    <property type="entry name" value="UvrABC system protein C"/>
    <property type="match status" value="1"/>
</dbReference>
<dbReference type="Proteomes" id="UP000516160">
    <property type="component" value="Chromosome"/>
</dbReference>
<dbReference type="Pfam" id="PF01541">
    <property type="entry name" value="GIY-YIG"/>
    <property type="match status" value="1"/>
</dbReference>
<dbReference type="Gene3D" id="3.40.1440.10">
    <property type="entry name" value="GIY-YIG endonuclease"/>
    <property type="match status" value="1"/>
</dbReference>
<keyword evidence="2" id="KW-0227">DNA damage</keyword>
<accession>A0A7G9WCY9</accession>
<evidence type="ECO:0000256" key="4">
    <source>
        <dbReference type="ARBA" id="ARBA00022881"/>
    </source>
</evidence>
<sequence>MLKDKLNDVPHVPGVYFMKDGYGNIIYVGKSKCLNKRVRQYFNKSSNHSDKIIEMVSRIEDFEVHVTDTEFDALLYENEMIKKLAPMYNSKLKKFKGYPYIKILKKGRDSKVFITSDFDSTTEGLYFGPFTSKGTVEEALEFIKSHFGLRMCNRPSNKGGGCLNHQLNRCDGLCRVDIESSIYDERIDQVVNFLLGKDRAPVRILIEQMQSAAENLYFEKADVLKRQLTAVQHILRGGEVLKFAGKYIVVLESLGDSKYKVFMIHGNKVLYSEVLCIDDDWKDKLCNSILEVFSFSSTSISTSNSMEKSTIDTASIIYSYLHSKNERLDFTILPKICIKSRDLERIKVELNKLILRLDK</sequence>
<proteinExistence type="predicted"/>
<evidence type="ECO:0000313" key="7">
    <source>
        <dbReference type="EMBL" id="QNO16551.1"/>
    </source>
</evidence>
<keyword evidence="1" id="KW-0963">Cytoplasm</keyword>
<evidence type="ECO:0000313" key="8">
    <source>
        <dbReference type="Proteomes" id="UP000516160"/>
    </source>
</evidence>
<dbReference type="PANTHER" id="PTHR30562:SF1">
    <property type="entry name" value="UVRABC SYSTEM PROTEIN C"/>
    <property type="match status" value="1"/>
</dbReference>
<keyword evidence="3" id="KW-0228">DNA excision</keyword>
<dbReference type="SUPFAM" id="SSF82771">
    <property type="entry name" value="GIY-YIG endonuclease"/>
    <property type="match status" value="1"/>
</dbReference>
<feature type="domain" description="GIY-YIG" evidence="6">
    <location>
        <begin position="11"/>
        <end position="90"/>
    </location>
</feature>
<evidence type="ECO:0000256" key="2">
    <source>
        <dbReference type="ARBA" id="ARBA00022763"/>
    </source>
</evidence>
<protein>
    <submittedName>
        <fullName evidence="7">GIY-YIG nuclease family protein</fullName>
    </submittedName>
</protein>
<evidence type="ECO:0000256" key="5">
    <source>
        <dbReference type="ARBA" id="ARBA00023204"/>
    </source>
</evidence>
<evidence type="ECO:0000256" key="3">
    <source>
        <dbReference type="ARBA" id="ARBA00022769"/>
    </source>
</evidence>
<dbReference type="PROSITE" id="PS50164">
    <property type="entry name" value="GIY_YIG"/>
    <property type="match status" value="1"/>
</dbReference>
<evidence type="ECO:0000256" key="1">
    <source>
        <dbReference type="ARBA" id="ARBA00022490"/>
    </source>
</evidence>
<dbReference type="CDD" id="cd10434">
    <property type="entry name" value="GIY-YIG_UvrC_Cho"/>
    <property type="match status" value="1"/>
</dbReference>
<dbReference type="GO" id="GO:0009380">
    <property type="term" value="C:excinuclease repair complex"/>
    <property type="evidence" value="ECO:0007669"/>
    <property type="project" value="TreeGrafter"/>
</dbReference>
<dbReference type="InterPro" id="IPR000305">
    <property type="entry name" value="GIY-YIG_endonuc"/>
</dbReference>
<organism evidence="7 8">
    <name type="scientific">Alkalicella caledoniensis</name>
    <dbReference type="NCBI Taxonomy" id="2731377"/>
    <lineage>
        <taxon>Bacteria</taxon>
        <taxon>Bacillati</taxon>
        <taxon>Bacillota</taxon>
        <taxon>Clostridia</taxon>
        <taxon>Eubacteriales</taxon>
        <taxon>Proteinivoracaceae</taxon>
        <taxon>Alkalicella</taxon>
    </lineage>
</organism>
<reference evidence="7 8" key="1">
    <citation type="submission" date="2020-07" db="EMBL/GenBank/DDBJ databases">
        <title>Alkalicella. sp. LB2 genome.</title>
        <authorList>
            <person name="Postec A."/>
            <person name="Quemeneur M."/>
        </authorList>
    </citation>
    <scope>NUCLEOTIDE SEQUENCE [LARGE SCALE GENOMIC DNA]</scope>
    <source>
        <strain evidence="7 8">LB2</strain>
    </source>
</reference>
<dbReference type="SMART" id="SM00465">
    <property type="entry name" value="GIYc"/>
    <property type="match status" value="1"/>
</dbReference>
<dbReference type="KEGG" id="acae:HYG86_18115"/>
<gene>
    <name evidence="7" type="ORF">HYG86_18115</name>
</gene>
<dbReference type="AlphaFoldDB" id="A0A7G9WCY9"/>
<dbReference type="RefSeq" id="WP_213166944.1">
    <property type="nucleotide sequence ID" value="NZ_CP058559.1"/>
</dbReference>
<keyword evidence="4" id="KW-0267">Excision nuclease</keyword>
<dbReference type="InterPro" id="IPR047296">
    <property type="entry name" value="GIY-YIG_UvrC_Cho"/>
</dbReference>
<dbReference type="GO" id="GO:0004518">
    <property type="term" value="F:nuclease activity"/>
    <property type="evidence" value="ECO:0007669"/>
    <property type="project" value="UniProtKB-KW"/>
</dbReference>
<keyword evidence="5" id="KW-0234">DNA repair</keyword>
<dbReference type="PANTHER" id="PTHR30562">
    <property type="entry name" value="UVRC/OXIDOREDUCTASE"/>
    <property type="match status" value="1"/>
</dbReference>
<dbReference type="GO" id="GO:0006289">
    <property type="term" value="P:nucleotide-excision repair"/>
    <property type="evidence" value="ECO:0007669"/>
    <property type="project" value="InterPro"/>
</dbReference>
<dbReference type="InterPro" id="IPR036876">
    <property type="entry name" value="UVR_dom_sf"/>
</dbReference>
<dbReference type="SUPFAM" id="SSF46600">
    <property type="entry name" value="C-terminal UvrC-binding domain of UvrB"/>
    <property type="match status" value="1"/>
</dbReference>
<dbReference type="EMBL" id="CP058559">
    <property type="protein sequence ID" value="QNO16551.1"/>
    <property type="molecule type" value="Genomic_DNA"/>
</dbReference>
<name>A0A7G9WCY9_ALKCA</name>